<dbReference type="AlphaFoldDB" id="A0A932CQ31"/>
<name>A0A932CQ31_UNCTE</name>
<reference evidence="2" key="1">
    <citation type="submission" date="2020-07" db="EMBL/GenBank/DDBJ databases">
        <title>Huge and variable diversity of episymbiotic CPR bacteria and DPANN archaea in groundwater ecosystems.</title>
        <authorList>
            <person name="He C.Y."/>
            <person name="Keren R."/>
            <person name="Whittaker M."/>
            <person name="Farag I.F."/>
            <person name="Doudna J."/>
            <person name="Cate J.H.D."/>
            <person name="Banfield J.F."/>
        </authorList>
    </citation>
    <scope>NUCLEOTIDE SEQUENCE</scope>
    <source>
        <strain evidence="2">NC_groundwater_672_Ag_B-0.1um_62_36</strain>
    </source>
</reference>
<gene>
    <name evidence="2" type="ORF">HYY20_10455</name>
</gene>
<dbReference type="InterPro" id="IPR049250">
    <property type="entry name" value="DUF6883"/>
</dbReference>
<evidence type="ECO:0000259" key="1">
    <source>
        <dbReference type="Pfam" id="PF21814"/>
    </source>
</evidence>
<dbReference type="EMBL" id="JACPRF010000320">
    <property type="protein sequence ID" value="MBI2877292.1"/>
    <property type="molecule type" value="Genomic_DNA"/>
</dbReference>
<evidence type="ECO:0000313" key="3">
    <source>
        <dbReference type="Proteomes" id="UP000769766"/>
    </source>
</evidence>
<organism evidence="2 3">
    <name type="scientific">Tectimicrobiota bacterium</name>
    <dbReference type="NCBI Taxonomy" id="2528274"/>
    <lineage>
        <taxon>Bacteria</taxon>
        <taxon>Pseudomonadati</taxon>
        <taxon>Nitrospinota/Tectimicrobiota group</taxon>
        <taxon>Candidatus Tectimicrobiota</taxon>
    </lineage>
</organism>
<dbReference type="Proteomes" id="UP000769766">
    <property type="component" value="Unassembled WGS sequence"/>
</dbReference>
<protein>
    <recommendedName>
        <fullName evidence="1">DUF6883 domain-containing protein</fullName>
    </recommendedName>
</protein>
<sequence length="79" mass="9088">EMTNVGRNDDHGRKLRDYCLNPAHDEGKHKARVFVAVGVTAADAEELRDTRLQVVRTHDAQAGYRDAYGQRYLVDFWLE</sequence>
<accession>A0A932CQ31</accession>
<evidence type="ECO:0000313" key="2">
    <source>
        <dbReference type="EMBL" id="MBI2877292.1"/>
    </source>
</evidence>
<proteinExistence type="predicted"/>
<comment type="caution">
    <text evidence="2">The sequence shown here is derived from an EMBL/GenBank/DDBJ whole genome shotgun (WGS) entry which is preliminary data.</text>
</comment>
<feature type="non-terminal residue" evidence="2">
    <location>
        <position position="1"/>
    </location>
</feature>
<feature type="domain" description="DUF6883" evidence="1">
    <location>
        <begin position="8"/>
        <end position="76"/>
    </location>
</feature>
<dbReference type="Pfam" id="PF21814">
    <property type="entry name" value="DUF6883"/>
    <property type="match status" value="1"/>
</dbReference>